<organism evidence="1 2">
    <name type="scientific">Gordonia neofelifaecis NRRL B-59395</name>
    <dbReference type="NCBI Taxonomy" id="644548"/>
    <lineage>
        <taxon>Bacteria</taxon>
        <taxon>Bacillati</taxon>
        <taxon>Actinomycetota</taxon>
        <taxon>Actinomycetes</taxon>
        <taxon>Mycobacteriales</taxon>
        <taxon>Gordoniaceae</taxon>
        <taxon>Gordonia</taxon>
    </lineage>
</organism>
<proteinExistence type="predicted"/>
<keyword evidence="2" id="KW-1185">Reference proteome</keyword>
<dbReference type="Proteomes" id="UP000035065">
    <property type="component" value="Unassembled WGS sequence"/>
</dbReference>
<evidence type="ECO:0000313" key="2">
    <source>
        <dbReference type="Proteomes" id="UP000035065"/>
    </source>
</evidence>
<dbReference type="EMBL" id="AEUD01000010">
    <property type="protein sequence ID" value="EGD54650.1"/>
    <property type="molecule type" value="Genomic_DNA"/>
</dbReference>
<dbReference type="RefSeq" id="WP_009679656.1">
    <property type="nucleotide sequence ID" value="NZ_AEUD01000010.1"/>
</dbReference>
<accession>F1YKK6</accession>
<name>F1YKK6_9ACTN</name>
<comment type="caution">
    <text evidence="1">The sequence shown here is derived from an EMBL/GenBank/DDBJ whole genome shotgun (WGS) entry which is preliminary data.</text>
</comment>
<dbReference type="AlphaFoldDB" id="F1YKK6"/>
<evidence type="ECO:0008006" key="3">
    <source>
        <dbReference type="Google" id="ProtNLM"/>
    </source>
</evidence>
<evidence type="ECO:0000313" key="1">
    <source>
        <dbReference type="EMBL" id="EGD54650.1"/>
    </source>
</evidence>
<protein>
    <recommendedName>
        <fullName evidence="3">AbiEi antitoxin C-terminal domain-containing protein</fullName>
    </recommendedName>
</protein>
<dbReference type="STRING" id="644548.SCNU_12197"/>
<reference evidence="1 2" key="1">
    <citation type="journal article" date="2011" name="J. Bacteriol.">
        <title>Draft Genome Sequence of Gordonia neofelifaecis NRRL B-59395, a Cholesterol-Degrading Actinomycete.</title>
        <authorList>
            <person name="Ge F."/>
            <person name="Li W."/>
            <person name="Chen G."/>
            <person name="Liu Y."/>
            <person name="Zhang G."/>
            <person name="Yong B."/>
            <person name="Wang Q."/>
            <person name="Wang N."/>
            <person name="Huang Z."/>
            <person name="Li W."/>
            <person name="Wang J."/>
            <person name="Wu C."/>
            <person name="Xie Q."/>
            <person name="Liu G."/>
        </authorList>
    </citation>
    <scope>NUCLEOTIDE SEQUENCE [LARGE SCALE GENOMIC DNA]</scope>
    <source>
        <strain evidence="1 2">NRRL B-59395</strain>
    </source>
</reference>
<gene>
    <name evidence="1" type="ORF">SCNU_12197</name>
</gene>
<dbReference type="eggNOG" id="COG2852">
    <property type="taxonomic scope" value="Bacteria"/>
</dbReference>
<sequence length="201" mass="21766">MGLTRSVELSAAEYLAEHDGVITTAQARTPGMSPGQVRSRQLRGLWIPHARSTFLSAEHRMTEMARVRIAGAAHAGSVAVKDIAVTDLPLTVLASAAELDDGIAMMDGALQIKRVTLKELRAALDRNVGAAGMGRARKLLTSAEDLSESELERKFVRFLRRLGLPPPARPLGERQRDHERTGLDRLAPSAVHLETLGVPAR</sequence>